<protein>
    <submittedName>
        <fullName evidence="4">ComF family protein</fullName>
    </submittedName>
</protein>
<evidence type="ECO:0000313" key="5">
    <source>
        <dbReference type="Proteomes" id="UP000481037"/>
    </source>
</evidence>
<dbReference type="SUPFAM" id="SSF53271">
    <property type="entry name" value="PRTase-like"/>
    <property type="match status" value="1"/>
</dbReference>
<feature type="domain" description="Phosphoribosyltransferase" evidence="3">
    <location>
        <begin position="219"/>
        <end position="311"/>
    </location>
</feature>
<gene>
    <name evidence="4" type="ORF">GJ697_18365</name>
</gene>
<dbReference type="Gene3D" id="3.40.50.2020">
    <property type="match status" value="1"/>
</dbReference>
<organism evidence="4 5">
    <name type="scientific">Duganella alba</name>
    <dbReference type="NCBI Taxonomy" id="2666081"/>
    <lineage>
        <taxon>Bacteria</taxon>
        <taxon>Pseudomonadati</taxon>
        <taxon>Pseudomonadota</taxon>
        <taxon>Betaproteobacteria</taxon>
        <taxon>Burkholderiales</taxon>
        <taxon>Oxalobacteraceae</taxon>
        <taxon>Telluria group</taxon>
        <taxon>Duganella</taxon>
    </lineage>
</organism>
<dbReference type="AlphaFoldDB" id="A0A6L5QJG3"/>
<comment type="caution">
    <text evidence="4">The sequence shown here is derived from an EMBL/GenBank/DDBJ whole genome shotgun (WGS) entry which is preliminary data.</text>
</comment>
<reference evidence="4 5" key="1">
    <citation type="submission" date="2019-11" db="EMBL/GenBank/DDBJ databases">
        <title>Novel species isolated from a subtropical stream in China.</title>
        <authorList>
            <person name="Lu H."/>
        </authorList>
    </citation>
    <scope>NUCLEOTIDE SEQUENCE [LARGE SCALE GENOMIC DNA]</scope>
    <source>
        <strain evidence="4 5">FT25W</strain>
    </source>
</reference>
<dbReference type="InterPro" id="IPR051910">
    <property type="entry name" value="ComF/GntX_DNA_util-trans"/>
</dbReference>
<accession>A0A6L5QJG3</accession>
<dbReference type="InterPro" id="IPR000836">
    <property type="entry name" value="PRTase_dom"/>
</dbReference>
<keyword evidence="5" id="KW-1185">Reference proteome</keyword>
<dbReference type="PANTHER" id="PTHR47505:SF1">
    <property type="entry name" value="DNA UTILIZATION PROTEIN YHGH"/>
    <property type="match status" value="1"/>
</dbReference>
<feature type="region of interest" description="Disordered" evidence="2">
    <location>
        <begin position="22"/>
        <end position="44"/>
    </location>
</feature>
<sequence length="316" mass="33604">MNDKKRPARQRDGDGIARWAAQHAAAPEPLPDRAPRRDDNGRPRSYHAPFSALLRRWGGTLLHHLLPGACALCGGDSDDALCPGCAAQFFGPAAAIARCQVCANPLNGHALPARHPTDAERPSPPATRPEEAAGVALLCGVCQAHLPAFDRTLVAADYAMPVDQLVLQLKFGHRLALAPLCARLLRDSVLSQPDFTLPALLCPVPLGPRRLAERGYNQALEIARPLASSLGIALHAQLAVRLRETAAQSSVAPDRRQQNIAGAFAVPDAALVAGRHIGVVDDVMTSGRTLNELAATLKRHGAARVSNLVFARTPPH</sequence>
<comment type="similarity">
    <text evidence="1">Belongs to the ComF/GntX family.</text>
</comment>
<dbReference type="InterPro" id="IPR029057">
    <property type="entry name" value="PRTase-like"/>
</dbReference>
<dbReference type="PANTHER" id="PTHR47505">
    <property type="entry name" value="DNA UTILIZATION PROTEIN YHGH"/>
    <property type="match status" value="1"/>
</dbReference>
<dbReference type="Pfam" id="PF00156">
    <property type="entry name" value="Pribosyltran"/>
    <property type="match status" value="1"/>
</dbReference>
<evidence type="ECO:0000256" key="2">
    <source>
        <dbReference type="SAM" id="MobiDB-lite"/>
    </source>
</evidence>
<dbReference type="CDD" id="cd06223">
    <property type="entry name" value="PRTases_typeI"/>
    <property type="match status" value="1"/>
</dbReference>
<feature type="compositionally biased region" description="Basic and acidic residues" evidence="2">
    <location>
        <begin position="30"/>
        <end position="42"/>
    </location>
</feature>
<proteinExistence type="inferred from homology"/>
<evidence type="ECO:0000259" key="3">
    <source>
        <dbReference type="Pfam" id="PF00156"/>
    </source>
</evidence>
<dbReference type="EMBL" id="WKJM01000015">
    <property type="protein sequence ID" value="MRX09805.1"/>
    <property type="molecule type" value="Genomic_DNA"/>
</dbReference>
<evidence type="ECO:0000256" key="1">
    <source>
        <dbReference type="ARBA" id="ARBA00008007"/>
    </source>
</evidence>
<dbReference type="RefSeq" id="WP_154365846.1">
    <property type="nucleotide sequence ID" value="NZ_WKJM01000015.1"/>
</dbReference>
<dbReference type="Proteomes" id="UP000481037">
    <property type="component" value="Unassembled WGS sequence"/>
</dbReference>
<name>A0A6L5QJG3_9BURK</name>
<evidence type="ECO:0000313" key="4">
    <source>
        <dbReference type="EMBL" id="MRX09805.1"/>
    </source>
</evidence>